<name>A0A0A6P367_9GAMM</name>
<dbReference type="Pfam" id="PF14280">
    <property type="entry name" value="DUF4365"/>
    <property type="match status" value="1"/>
</dbReference>
<comment type="caution">
    <text evidence="2">The sequence shown here is derived from an EMBL/GenBank/DDBJ whole genome shotgun (WGS) entry which is preliminary data.</text>
</comment>
<feature type="domain" description="DUF4365" evidence="1">
    <location>
        <begin position="29"/>
        <end position="178"/>
    </location>
</feature>
<dbReference type="EMBL" id="JSZA02000048">
    <property type="protein sequence ID" value="KHD05213.1"/>
    <property type="molecule type" value="Genomic_DNA"/>
</dbReference>
<accession>A0A0A6P367</accession>
<dbReference type="Proteomes" id="UP000030428">
    <property type="component" value="Unassembled WGS sequence"/>
</dbReference>
<evidence type="ECO:0000313" key="2">
    <source>
        <dbReference type="EMBL" id="KHD05213.1"/>
    </source>
</evidence>
<organism evidence="2 3">
    <name type="scientific">Candidatus Thiomargarita nelsonii</name>
    <dbReference type="NCBI Taxonomy" id="1003181"/>
    <lineage>
        <taxon>Bacteria</taxon>
        <taxon>Pseudomonadati</taxon>
        <taxon>Pseudomonadota</taxon>
        <taxon>Gammaproteobacteria</taxon>
        <taxon>Thiotrichales</taxon>
        <taxon>Thiotrichaceae</taxon>
        <taxon>Thiomargarita</taxon>
    </lineage>
</organism>
<sequence length="192" mass="22725">MQQSSIHPTLAEKAPSTKEKVMTEQDIMEQLSKRYIEIIANRKGYYVLNGKDYGTDLHITKAVKYDKSFCETGRQVHIQVKSVIETSEHLTETTDKIKYDLRGKNYNDLVFRRKENGYIPLILILFIFPNNSEKWLQVTSEYLTLSKCAYWYYPDEKMGLEYVNPKSTKRVEIPKSNLILMDFFPYIFNYFK</sequence>
<dbReference type="AlphaFoldDB" id="A0A0A6P367"/>
<keyword evidence="3" id="KW-1185">Reference proteome</keyword>
<reference evidence="2 3" key="1">
    <citation type="journal article" date="2016" name="Front. Microbiol.">
        <title>Single-Cell (Meta-)Genomics of a Dimorphic Candidatus Thiomargarita nelsonii Reveals Genomic Plasticity.</title>
        <authorList>
            <person name="Flood B.E."/>
            <person name="Fliss P."/>
            <person name="Jones D.S."/>
            <person name="Dick G.J."/>
            <person name="Jain S."/>
            <person name="Kaster A.K."/>
            <person name="Winkel M."/>
            <person name="Mussmann M."/>
            <person name="Bailey J."/>
        </authorList>
    </citation>
    <scope>NUCLEOTIDE SEQUENCE [LARGE SCALE GENOMIC DNA]</scope>
    <source>
        <strain evidence="2">Hydrate Ridge</strain>
    </source>
</reference>
<proteinExistence type="predicted"/>
<gene>
    <name evidence="2" type="ORF">PN36_14240</name>
</gene>
<evidence type="ECO:0000259" key="1">
    <source>
        <dbReference type="Pfam" id="PF14280"/>
    </source>
</evidence>
<dbReference type="InterPro" id="IPR025375">
    <property type="entry name" value="DUF4365"/>
</dbReference>
<evidence type="ECO:0000313" key="3">
    <source>
        <dbReference type="Proteomes" id="UP000030428"/>
    </source>
</evidence>
<protein>
    <recommendedName>
        <fullName evidence="1">DUF4365 domain-containing protein</fullName>
    </recommendedName>
</protein>